<feature type="chain" id="PRO_5005789670" description="DUF4402 domain-containing protein" evidence="1">
    <location>
        <begin position="47"/>
        <end position="201"/>
    </location>
</feature>
<evidence type="ECO:0000313" key="3">
    <source>
        <dbReference type="Proteomes" id="UP000057938"/>
    </source>
</evidence>
<gene>
    <name evidence="2" type="ORF">AMC99_02297</name>
</gene>
<feature type="signal peptide" evidence="1">
    <location>
        <begin position="1"/>
        <end position="46"/>
    </location>
</feature>
<dbReference type="InterPro" id="IPR025514">
    <property type="entry name" value="DUF4402"/>
</dbReference>
<dbReference type="PATRIC" id="fig|361183.4.peg.2256"/>
<dbReference type="Pfam" id="PF14352">
    <property type="entry name" value="DUF4402"/>
    <property type="match status" value="1"/>
</dbReference>
<reference evidence="2 3" key="1">
    <citation type="submission" date="2015-09" db="EMBL/GenBank/DDBJ databases">
        <title>Complete genome sequence of a benzo[a]pyrene-degrading bacterium Altererythrobacter epoxidivorans CGMCC 1.7731T.</title>
        <authorList>
            <person name="Li Z."/>
            <person name="Cheng H."/>
            <person name="Huo Y."/>
            <person name="Xu X."/>
        </authorList>
    </citation>
    <scope>NUCLEOTIDE SEQUENCE [LARGE SCALE GENOMIC DNA]</scope>
    <source>
        <strain evidence="2 3">CGMCC 1.7731</strain>
    </source>
</reference>
<keyword evidence="3" id="KW-1185">Reference proteome</keyword>
<evidence type="ECO:0000313" key="2">
    <source>
        <dbReference type="EMBL" id="ALE17572.1"/>
    </source>
</evidence>
<name>A0A0M3TAS8_9SPHN</name>
<sequence>MRGLAIITPTVMMNHASLSGTFLKVARHLAKAVACLSAGVAAPAMAQGAATSDARVELLEPIDLEKIQDLDFGPMVPSGAGGVVTINPSTGAVTTVGNVVIVGSSQKRALFNVHAPIGVVMIMSGDPTVTLTRQSGTETMTATLNYVHGNGLAITNVFGLPIGLIATGTTQEIWTGGALTVSGTQAEGVYVGTFNLDVAFL</sequence>
<dbReference type="AlphaFoldDB" id="A0A0M3TAS8"/>
<protein>
    <recommendedName>
        <fullName evidence="4">DUF4402 domain-containing protein</fullName>
    </recommendedName>
</protein>
<evidence type="ECO:0008006" key="4">
    <source>
        <dbReference type="Google" id="ProtNLM"/>
    </source>
</evidence>
<proteinExistence type="predicted"/>
<organism evidence="2 3">
    <name type="scientific">Altererythrobacter epoxidivorans</name>
    <dbReference type="NCBI Taxonomy" id="361183"/>
    <lineage>
        <taxon>Bacteria</taxon>
        <taxon>Pseudomonadati</taxon>
        <taxon>Pseudomonadota</taxon>
        <taxon>Alphaproteobacteria</taxon>
        <taxon>Sphingomonadales</taxon>
        <taxon>Erythrobacteraceae</taxon>
        <taxon>Altererythrobacter</taxon>
    </lineage>
</organism>
<accession>A0A0M3TAS8</accession>
<dbReference type="EMBL" id="CP012669">
    <property type="protein sequence ID" value="ALE17572.1"/>
    <property type="molecule type" value="Genomic_DNA"/>
</dbReference>
<evidence type="ECO:0000256" key="1">
    <source>
        <dbReference type="SAM" id="SignalP"/>
    </source>
</evidence>
<keyword evidence="1" id="KW-0732">Signal</keyword>
<dbReference type="Proteomes" id="UP000057938">
    <property type="component" value="Chromosome"/>
</dbReference>
<dbReference type="STRING" id="361183.AMC99_02297"/>
<dbReference type="KEGG" id="aep:AMC99_02297"/>